<name>A0A9W5WTC2_BABOV</name>
<dbReference type="OrthoDB" id="361322at2759"/>
<comment type="caution">
    <text evidence="2">The sequence shown here is derived from an EMBL/GenBank/DDBJ whole genome shotgun (WGS) entry which is preliminary data.</text>
</comment>
<keyword evidence="3" id="KW-1185">Reference proteome</keyword>
<protein>
    <submittedName>
        <fullName evidence="2">Splicing arginine serine-rich protein protein, putative</fullName>
    </submittedName>
</protein>
<gene>
    <name evidence="2" type="ORF">BaOVIS_000230</name>
</gene>
<dbReference type="Proteomes" id="UP001057455">
    <property type="component" value="Unassembled WGS sequence"/>
</dbReference>
<feature type="region of interest" description="Disordered" evidence="1">
    <location>
        <begin position="106"/>
        <end position="136"/>
    </location>
</feature>
<dbReference type="EMBL" id="BLIY01000001">
    <property type="protein sequence ID" value="GFE52619.1"/>
    <property type="molecule type" value="Genomic_DNA"/>
</dbReference>
<evidence type="ECO:0000256" key="1">
    <source>
        <dbReference type="SAM" id="MobiDB-lite"/>
    </source>
</evidence>
<reference evidence="2" key="1">
    <citation type="submission" date="2019-12" db="EMBL/GenBank/DDBJ databases">
        <title>Genome sequence of Babesia ovis.</title>
        <authorList>
            <person name="Yamagishi J."/>
            <person name="Sevinc F."/>
            <person name="Xuan X."/>
        </authorList>
    </citation>
    <scope>NUCLEOTIDE SEQUENCE</scope>
    <source>
        <strain evidence="2">Selcuk</strain>
    </source>
</reference>
<proteinExistence type="predicted"/>
<accession>A0A9W5WTC2</accession>
<organism evidence="2 3">
    <name type="scientific">Babesia ovis</name>
    <dbReference type="NCBI Taxonomy" id="5869"/>
    <lineage>
        <taxon>Eukaryota</taxon>
        <taxon>Sar</taxon>
        <taxon>Alveolata</taxon>
        <taxon>Apicomplexa</taxon>
        <taxon>Aconoidasida</taxon>
        <taxon>Piroplasmida</taxon>
        <taxon>Babesiidae</taxon>
        <taxon>Babesia</taxon>
    </lineage>
</organism>
<sequence>MRGREIAWPSRLIEWLPRDYSPERDVILAMAYTACIAIKEGDSFEFRLKIHPEHDRVPFLDPTDPLHSCYLNLKQNKDGVLADILSNCVPESLQPLFVASELVLSSEKQDGVQATTTSPKPPTDVYRLIDGYSDSE</sequence>
<dbReference type="AlphaFoldDB" id="A0A9W5WTC2"/>
<evidence type="ECO:0000313" key="2">
    <source>
        <dbReference type="EMBL" id="GFE52619.1"/>
    </source>
</evidence>
<evidence type="ECO:0000313" key="3">
    <source>
        <dbReference type="Proteomes" id="UP001057455"/>
    </source>
</evidence>